<dbReference type="OrthoDB" id="4869816at2759"/>
<keyword evidence="2" id="KW-1185">Reference proteome</keyword>
<dbReference type="InParanoid" id="A0A074YPA4"/>
<evidence type="ECO:0000313" key="2">
    <source>
        <dbReference type="Proteomes" id="UP000030641"/>
    </source>
</evidence>
<dbReference type="RefSeq" id="XP_013344697.1">
    <property type="nucleotide sequence ID" value="XM_013489243.1"/>
</dbReference>
<dbReference type="STRING" id="1043005.A0A074YPA4"/>
<dbReference type="EMBL" id="KL584757">
    <property type="protein sequence ID" value="KEQ95917.1"/>
    <property type="molecule type" value="Genomic_DNA"/>
</dbReference>
<organism evidence="1 2">
    <name type="scientific">Aureobasidium subglaciale (strain EXF-2481)</name>
    <name type="common">Aureobasidium pullulans var. subglaciale</name>
    <dbReference type="NCBI Taxonomy" id="1043005"/>
    <lineage>
        <taxon>Eukaryota</taxon>
        <taxon>Fungi</taxon>
        <taxon>Dikarya</taxon>
        <taxon>Ascomycota</taxon>
        <taxon>Pezizomycotina</taxon>
        <taxon>Dothideomycetes</taxon>
        <taxon>Dothideomycetidae</taxon>
        <taxon>Dothideales</taxon>
        <taxon>Saccotheciaceae</taxon>
        <taxon>Aureobasidium</taxon>
    </lineage>
</organism>
<dbReference type="Proteomes" id="UP000030641">
    <property type="component" value="Unassembled WGS sequence"/>
</dbReference>
<protein>
    <submittedName>
        <fullName evidence="1">Uncharacterized protein</fullName>
    </submittedName>
</protein>
<dbReference type="GeneID" id="25370070"/>
<dbReference type="HOGENOM" id="CLU_1440791_0_0_1"/>
<proteinExistence type="predicted"/>
<accession>A0A074YPA4</accession>
<reference evidence="1 2" key="1">
    <citation type="journal article" date="2014" name="BMC Genomics">
        <title>Genome sequencing of four Aureobasidium pullulans varieties: biotechnological potential, stress tolerance, and description of new species.</title>
        <authorList>
            <person name="Gostin Ar C."/>
            <person name="Ohm R.A."/>
            <person name="Kogej T."/>
            <person name="Sonjak S."/>
            <person name="Turk M."/>
            <person name="Zajc J."/>
            <person name="Zalar P."/>
            <person name="Grube M."/>
            <person name="Sun H."/>
            <person name="Han J."/>
            <person name="Sharma A."/>
            <person name="Chiniquy J."/>
            <person name="Ngan C.Y."/>
            <person name="Lipzen A."/>
            <person name="Barry K."/>
            <person name="Grigoriev I.V."/>
            <person name="Gunde-Cimerman N."/>
        </authorList>
    </citation>
    <scope>NUCLEOTIDE SEQUENCE [LARGE SCALE GENOMIC DNA]</scope>
    <source>
        <strain evidence="1 2">EXF-2481</strain>
    </source>
</reference>
<sequence length="188" mass="20957">MDDPPERHTLVKLIEEAGWDDNGPVVSRTYLADASLWKQFIELWDPILQCTMDAAPDSAGFECIGDRLQVRIVDDEALGNKCPDDVAFAHRLCEDDDDSEEVGFLEPGLRTRMCLFVDQECMESVTAPRADALLFVKAVSVRLGTTRWPEQAFVSKVAIESLITEVYPALLLPEISVTELRPIMDGDA</sequence>
<gene>
    <name evidence="1" type="ORF">AUEXF2481DRAFT_652933</name>
</gene>
<dbReference type="AlphaFoldDB" id="A0A074YPA4"/>
<evidence type="ECO:0000313" key="1">
    <source>
        <dbReference type="EMBL" id="KEQ95917.1"/>
    </source>
</evidence>
<name>A0A074YPA4_AURSE</name>
<dbReference type="OMA" id="CTEEMDD"/>